<dbReference type="PANTHER" id="PTHR45947:SF3">
    <property type="entry name" value="SULFOQUINOVOSYL TRANSFERASE SQD2"/>
    <property type="match status" value="1"/>
</dbReference>
<gene>
    <name evidence="2" type="primary">mfpsA</name>
    <name evidence="2" type="ORF">RUA8715_01785</name>
</gene>
<dbReference type="InterPro" id="IPR028098">
    <property type="entry name" value="Glyco_trans_4-like_N"/>
</dbReference>
<protein>
    <submittedName>
        <fullName evidence="2">Mannosylfructose-phosphate synthase</fullName>
        <ecNumber evidence="2">2.4.1.246</ecNumber>
    </submittedName>
</protein>
<feature type="domain" description="Glycosyltransferase subfamily 4-like N-terminal" evidence="1">
    <location>
        <begin position="47"/>
        <end position="151"/>
    </location>
</feature>
<dbReference type="PANTHER" id="PTHR45947">
    <property type="entry name" value="SULFOQUINOVOSYL TRANSFERASE SQD2"/>
    <property type="match status" value="1"/>
</dbReference>
<dbReference type="Pfam" id="PF13439">
    <property type="entry name" value="Glyco_transf_4"/>
    <property type="match status" value="1"/>
</dbReference>
<evidence type="ECO:0000313" key="2">
    <source>
        <dbReference type="EMBL" id="SMX40790.1"/>
    </source>
</evidence>
<dbReference type="RefSeq" id="WP_093963318.1">
    <property type="nucleotide sequence ID" value="NZ_FXYG01000002.1"/>
</dbReference>
<keyword evidence="3" id="KW-1185">Reference proteome</keyword>
<dbReference type="OrthoDB" id="9790710at2"/>
<name>A0A238KD85_9RHOB</name>
<dbReference type="AlphaFoldDB" id="A0A238KD85"/>
<keyword evidence="2" id="KW-0328">Glycosyltransferase</keyword>
<evidence type="ECO:0000313" key="3">
    <source>
        <dbReference type="Proteomes" id="UP000202485"/>
    </source>
</evidence>
<dbReference type="SUPFAM" id="SSF53756">
    <property type="entry name" value="UDP-Glycosyltransferase/glycogen phosphorylase"/>
    <property type="match status" value="1"/>
</dbReference>
<dbReference type="Proteomes" id="UP000202485">
    <property type="component" value="Unassembled WGS sequence"/>
</dbReference>
<dbReference type="Gene3D" id="3.40.50.2000">
    <property type="entry name" value="Glycogen Phosphorylase B"/>
    <property type="match status" value="2"/>
</dbReference>
<keyword evidence="2" id="KW-0808">Transferase</keyword>
<dbReference type="CDD" id="cd03801">
    <property type="entry name" value="GT4_PimA-like"/>
    <property type="match status" value="1"/>
</dbReference>
<proteinExistence type="predicted"/>
<reference evidence="3" key="1">
    <citation type="submission" date="2017-05" db="EMBL/GenBank/DDBJ databases">
        <authorList>
            <person name="Rodrigo-Torres L."/>
            <person name="Arahal R. D."/>
            <person name="Lucena T."/>
        </authorList>
    </citation>
    <scope>NUCLEOTIDE SEQUENCE [LARGE SCALE GENOMIC DNA]</scope>
    <source>
        <strain evidence="3">CECT 8715</strain>
    </source>
</reference>
<dbReference type="Pfam" id="PF13692">
    <property type="entry name" value="Glyco_trans_1_4"/>
    <property type="match status" value="1"/>
</dbReference>
<dbReference type="InterPro" id="IPR050194">
    <property type="entry name" value="Glycosyltransferase_grp1"/>
</dbReference>
<organism evidence="2 3">
    <name type="scientific">Ruegeria arenilitoris</name>
    <dbReference type="NCBI Taxonomy" id="1173585"/>
    <lineage>
        <taxon>Bacteria</taxon>
        <taxon>Pseudomonadati</taxon>
        <taxon>Pseudomonadota</taxon>
        <taxon>Alphaproteobacteria</taxon>
        <taxon>Rhodobacterales</taxon>
        <taxon>Roseobacteraceae</taxon>
        <taxon>Ruegeria</taxon>
    </lineage>
</organism>
<dbReference type="EMBL" id="FXYG01000002">
    <property type="protein sequence ID" value="SMX40790.1"/>
    <property type="molecule type" value="Genomic_DNA"/>
</dbReference>
<accession>A0A238KD85</accession>
<evidence type="ECO:0000259" key="1">
    <source>
        <dbReference type="Pfam" id="PF13439"/>
    </source>
</evidence>
<sequence>MSKITVLHLVDDTTAGGVMRMLDHLAQLPELADEVHQEVRPVKRTAFSWGSFQADVIVCHIAPGWRCLPAFSALRAMHPTTRLVHVEHSYTRSFTALNVPHKRRFFAMLRVTYSLFDQVIAVSKAQAGWVADRRLTPASKLSVISPQVDLSAVARAAGQVEAARVIGAIGRLEPQKGFDLLIEGFRMCPNPDARLVIFGEGSQRDRLAALAAGDRRIEFRGYADDPAEAYRAVDVVAMPSRWEAYGLVADEARAARRPVIVSMVDGLRDRIGASGVIPCGSDPKAWRKSIEAVLAGTPPVVPALAPKADRSRYAERWRQVFDPAKGF</sequence>
<dbReference type="EC" id="2.4.1.246" evidence="2"/>
<dbReference type="GO" id="GO:0103011">
    <property type="term" value="F:mannosylfructose-phosphate synthase activity"/>
    <property type="evidence" value="ECO:0007669"/>
    <property type="project" value="UniProtKB-EC"/>
</dbReference>